<comment type="caution">
    <text evidence="2">The sequence shown here is derived from an EMBL/GenBank/DDBJ whole genome shotgun (WGS) entry which is preliminary data.</text>
</comment>
<organism evidence="2 3">
    <name type="scientific">Leishmania lindenbergi</name>
    <dbReference type="NCBI Taxonomy" id="651832"/>
    <lineage>
        <taxon>Eukaryota</taxon>
        <taxon>Discoba</taxon>
        <taxon>Euglenozoa</taxon>
        <taxon>Kinetoplastea</taxon>
        <taxon>Metakinetoplastina</taxon>
        <taxon>Trypanosomatida</taxon>
        <taxon>Trypanosomatidae</taxon>
        <taxon>Leishmaniinae</taxon>
        <taxon>Leishmania</taxon>
    </lineage>
</organism>
<protein>
    <submittedName>
        <fullName evidence="2">Uncharacterized protein</fullName>
    </submittedName>
</protein>
<evidence type="ECO:0000256" key="1">
    <source>
        <dbReference type="SAM" id="MobiDB-lite"/>
    </source>
</evidence>
<sequence length="142" mass="14775">MSCWLENTSVRGIPESSTRGVWRSERCIAADAGGEAPNGVASERRATVSTLVSPPPPQAECQRGSSASRPNGVASERRATVSTLVSPPPPQAECQRGSSASRPALTGLLVGGLSHPEWGAPGDDRHGRRACEAACAVRACRM</sequence>
<keyword evidence="3" id="KW-1185">Reference proteome</keyword>
<dbReference type="Proteomes" id="UP001500131">
    <property type="component" value="Unassembled WGS sequence"/>
</dbReference>
<name>A0AAW3AXK1_9TRYP</name>
<accession>A0AAW3AXK1</accession>
<evidence type="ECO:0000313" key="2">
    <source>
        <dbReference type="EMBL" id="KAL0515125.1"/>
    </source>
</evidence>
<dbReference type="EMBL" id="JBAMZK010000001">
    <property type="protein sequence ID" value="KAL0515125.1"/>
    <property type="molecule type" value="Genomic_DNA"/>
</dbReference>
<reference evidence="2 3" key="1">
    <citation type="submission" date="2024-02" db="EMBL/GenBank/DDBJ databases">
        <title>FIRST GENOME SEQUENCES OF Leishmania (Viannia) shawi, Leishmania (Viannia) lindenbergi AND Leishmania (Viannia) utingensis.</title>
        <authorList>
            <person name="Resadore F."/>
            <person name="Custodio M.G.F."/>
            <person name="Boite M.C."/>
            <person name="Cupolillo E."/>
            <person name="Ferreira G.E.M."/>
        </authorList>
    </citation>
    <scope>NUCLEOTIDE SEQUENCE [LARGE SCALE GENOMIC DNA]</scope>
    <source>
        <strain evidence="2 3">MHOM/BR/1966/M15733</strain>
    </source>
</reference>
<feature type="region of interest" description="Disordered" evidence="1">
    <location>
        <begin position="30"/>
        <end position="101"/>
    </location>
</feature>
<gene>
    <name evidence="2" type="ORF">Q4I31_000274</name>
</gene>
<evidence type="ECO:0000313" key="3">
    <source>
        <dbReference type="Proteomes" id="UP001500131"/>
    </source>
</evidence>
<proteinExistence type="predicted"/>
<dbReference type="AlphaFoldDB" id="A0AAW3AXK1"/>
<feature type="region of interest" description="Disordered" evidence="1">
    <location>
        <begin position="1"/>
        <end position="20"/>
    </location>
</feature>
<feature type="compositionally biased region" description="Polar residues" evidence="1">
    <location>
        <begin position="1"/>
        <end position="19"/>
    </location>
</feature>